<feature type="domain" description="Glycine zipper" evidence="2">
    <location>
        <begin position="27"/>
        <end position="66"/>
    </location>
</feature>
<organism evidence="3 4">
    <name type="scientific">Desulfobaculum xiamenense</name>
    <dbReference type="NCBI Taxonomy" id="995050"/>
    <lineage>
        <taxon>Bacteria</taxon>
        <taxon>Pseudomonadati</taxon>
        <taxon>Thermodesulfobacteriota</taxon>
        <taxon>Desulfovibrionia</taxon>
        <taxon>Desulfovibrionales</taxon>
        <taxon>Desulfovibrionaceae</taxon>
        <taxon>Desulfobaculum</taxon>
    </lineage>
</organism>
<evidence type="ECO:0000256" key="1">
    <source>
        <dbReference type="SAM" id="MobiDB-lite"/>
    </source>
</evidence>
<dbReference type="Proteomes" id="UP000580856">
    <property type="component" value="Unassembled WGS sequence"/>
</dbReference>
<dbReference type="Pfam" id="PF13488">
    <property type="entry name" value="Gly-zipper_Omp"/>
    <property type="match status" value="1"/>
</dbReference>
<dbReference type="InterPro" id="IPR039567">
    <property type="entry name" value="Gly-zipper"/>
</dbReference>
<comment type="caution">
    <text evidence="3">The sequence shown here is derived from an EMBL/GenBank/DDBJ whole genome shotgun (WGS) entry which is preliminary data.</text>
</comment>
<dbReference type="AlphaFoldDB" id="A0A846QUK9"/>
<evidence type="ECO:0000313" key="4">
    <source>
        <dbReference type="Proteomes" id="UP000580856"/>
    </source>
</evidence>
<keyword evidence="4" id="KW-1185">Reference proteome</keyword>
<accession>A0A846QUK9</accession>
<dbReference type="RefSeq" id="WP_209280147.1">
    <property type="nucleotide sequence ID" value="NZ_JAATJA010000002.1"/>
</dbReference>
<evidence type="ECO:0000313" key="3">
    <source>
        <dbReference type="EMBL" id="NJB68329.1"/>
    </source>
</evidence>
<name>A0A846QUK9_9BACT</name>
<gene>
    <name evidence="3" type="ORF">GGQ74_002002</name>
</gene>
<evidence type="ECO:0000259" key="2">
    <source>
        <dbReference type="Pfam" id="PF13488"/>
    </source>
</evidence>
<dbReference type="PROSITE" id="PS51257">
    <property type="entry name" value="PROKAR_LIPOPROTEIN"/>
    <property type="match status" value="1"/>
</dbReference>
<feature type="compositionally biased region" description="Basic and acidic residues" evidence="1">
    <location>
        <begin position="89"/>
        <end position="107"/>
    </location>
</feature>
<feature type="region of interest" description="Disordered" evidence="1">
    <location>
        <begin position="74"/>
        <end position="124"/>
    </location>
</feature>
<sequence length="183" mass="19439">MKKIILTIALSLLIASGCNRTQMGQSVGALVGGTAGYLLGGDNAGKAIGTVIGAGAGYLVGSWLGELLSDEEKEDMGRKLNQDMQSADADAKGDTDWQSEKTPDRKANLSYTQESPLRDHKTPESAIDQNELAAKADCMCREVEITIEEGTEKIGSQRQLWCRTPAGDYEPVGEPYGALTAGN</sequence>
<protein>
    <recommendedName>
        <fullName evidence="2">Glycine zipper domain-containing protein</fullName>
    </recommendedName>
</protein>
<reference evidence="3 4" key="1">
    <citation type="submission" date="2020-03" db="EMBL/GenBank/DDBJ databases">
        <title>Genomic Encyclopedia of Type Strains, Phase IV (KMG-IV): sequencing the most valuable type-strain genomes for metagenomic binning, comparative biology and taxonomic classification.</title>
        <authorList>
            <person name="Goeker M."/>
        </authorList>
    </citation>
    <scope>NUCLEOTIDE SEQUENCE [LARGE SCALE GENOMIC DNA]</scope>
    <source>
        <strain evidence="3 4">DSM 24233</strain>
    </source>
</reference>
<dbReference type="EMBL" id="JAATJA010000002">
    <property type="protein sequence ID" value="NJB68329.1"/>
    <property type="molecule type" value="Genomic_DNA"/>
</dbReference>
<proteinExistence type="predicted"/>